<organism evidence="1 2">
    <name type="scientific">Meloidogyne enterolobii</name>
    <name type="common">Root-knot nematode worm</name>
    <name type="synonym">Meloidogyne mayaguensis</name>
    <dbReference type="NCBI Taxonomy" id="390850"/>
    <lineage>
        <taxon>Eukaryota</taxon>
        <taxon>Metazoa</taxon>
        <taxon>Ecdysozoa</taxon>
        <taxon>Nematoda</taxon>
        <taxon>Chromadorea</taxon>
        <taxon>Rhabditida</taxon>
        <taxon>Tylenchina</taxon>
        <taxon>Tylenchomorpha</taxon>
        <taxon>Tylenchoidea</taxon>
        <taxon>Meloidogynidae</taxon>
        <taxon>Meloidogyninae</taxon>
        <taxon>Meloidogyne</taxon>
    </lineage>
</organism>
<dbReference type="Proteomes" id="UP000580250">
    <property type="component" value="Unassembled WGS sequence"/>
</dbReference>
<evidence type="ECO:0000313" key="1">
    <source>
        <dbReference type="EMBL" id="CAD2175040.1"/>
    </source>
</evidence>
<sequence length="104" mass="12604">MSISINIHDPSFPAELYEIFFAKRLFTYYKQNNNNFLFFNQNLINKMFGFYSENYFNTKTPTWKQQQNTKLKNTNINNNNNNNKNNKHNILSLQIVKGFFIDFW</sequence>
<evidence type="ECO:0000313" key="2">
    <source>
        <dbReference type="Proteomes" id="UP000580250"/>
    </source>
</evidence>
<reference evidence="1 2" key="1">
    <citation type="submission" date="2020-08" db="EMBL/GenBank/DDBJ databases">
        <authorList>
            <person name="Koutsovoulos G."/>
            <person name="Danchin GJ E."/>
        </authorList>
    </citation>
    <scope>NUCLEOTIDE SEQUENCE [LARGE SCALE GENOMIC DNA]</scope>
</reference>
<proteinExistence type="predicted"/>
<accession>A0A6V7VJB6</accession>
<dbReference type="AlphaFoldDB" id="A0A6V7VJB6"/>
<name>A0A6V7VJB6_MELEN</name>
<gene>
    <name evidence="1" type="ORF">MENT_LOCUS26744</name>
</gene>
<comment type="caution">
    <text evidence="1">The sequence shown here is derived from an EMBL/GenBank/DDBJ whole genome shotgun (WGS) entry which is preliminary data.</text>
</comment>
<protein>
    <submittedName>
        <fullName evidence="1">Uncharacterized protein</fullName>
    </submittedName>
</protein>
<dbReference type="EMBL" id="CAJEWN010000246">
    <property type="protein sequence ID" value="CAD2175040.1"/>
    <property type="molecule type" value="Genomic_DNA"/>
</dbReference>